<evidence type="ECO:0000256" key="2">
    <source>
        <dbReference type="SAM" id="Phobius"/>
    </source>
</evidence>
<name>A0ABP8NHS9_9BACT</name>
<keyword evidence="2" id="KW-0812">Transmembrane</keyword>
<reference evidence="4" key="1">
    <citation type="journal article" date="2019" name="Int. J. Syst. Evol. Microbiol.">
        <title>The Global Catalogue of Microorganisms (GCM) 10K type strain sequencing project: providing services to taxonomists for standard genome sequencing and annotation.</title>
        <authorList>
            <consortium name="The Broad Institute Genomics Platform"/>
            <consortium name="The Broad Institute Genome Sequencing Center for Infectious Disease"/>
            <person name="Wu L."/>
            <person name="Ma J."/>
        </authorList>
    </citation>
    <scope>NUCLEOTIDE SEQUENCE [LARGE SCALE GENOMIC DNA]</scope>
    <source>
        <strain evidence="4">JCM 17759</strain>
    </source>
</reference>
<evidence type="ECO:0000313" key="4">
    <source>
        <dbReference type="Proteomes" id="UP001500840"/>
    </source>
</evidence>
<keyword evidence="4" id="KW-1185">Reference proteome</keyword>
<gene>
    <name evidence="3" type="ORF">GCM10023156_53480</name>
</gene>
<evidence type="ECO:0000256" key="1">
    <source>
        <dbReference type="SAM" id="MobiDB-lite"/>
    </source>
</evidence>
<feature type="region of interest" description="Disordered" evidence="1">
    <location>
        <begin position="1"/>
        <end position="27"/>
    </location>
</feature>
<dbReference type="Proteomes" id="UP001500840">
    <property type="component" value="Unassembled WGS sequence"/>
</dbReference>
<sequence>MDGVVGDTDFGAFAAASDPPESSAGEGGVGSVVSLGLLGFAFIDTILLRMRNVSIRTSPNDLLDLSLNYVWQS</sequence>
<proteinExistence type="predicted"/>
<protein>
    <submittedName>
        <fullName evidence="3">Uncharacterized protein</fullName>
    </submittedName>
</protein>
<accession>A0ABP8NHS9</accession>
<comment type="caution">
    <text evidence="3">The sequence shown here is derived from an EMBL/GenBank/DDBJ whole genome shotgun (WGS) entry which is preliminary data.</text>
</comment>
<keyword evidence="2" id="KW-1133">Transmembrane helix</keyword>
<feature type="transmembrane region" description="Helical" evidence="2">
    <location>
        <begin position="28"/>
        <end position="48"/>
    </location>
</feature>
<organism evidence="3 4">
    <name type="scientific">Novipirellula rosea</name>
    <dbReference type="NCBI Taxonomy" id="1031540"/>
    <lineage>
        <taxon>Bacteria</taxon>
        <taxon>Pseudomonadati</taxon>
        <taxon>Planctomycetota</taxon>
        <taxon>Planctomycetia</taxon>
        <taxon>Pirellulales</taxon>
        <taxon>Pirellulaceae</taxon>
        <taxon>Novipirellula</taxon>
    </lineage>
</organism>
<dbReference type="EMBL" id="BAABGA010000075">
    <property type="protein sequence ID" value="GAA4465564.1"/>
    <property type="molecule type" value="Genomic_DNA"/>
</dbReference>
<keyword evidence="2" id="KW-0472">Membrane</keyword>
<evidence type="ECO:0000313" key="3">
    <source>
        <dbReference type="EMBL" id="GAA4465564.1"/>
    </source>
</evidence>